<keyword evidence="2" id="KW-1133">Transmembrane helix</keyword>
<dbReference type="eggNOG" id="COG2207">
    <property type="taxonomic scope" value="Bacteria"/>
</dbReference>
<feature type="chain" id="PRO_5001800320" description="HTH araC/xylS-type domain-containing protein" evidence="3">
    <location>
        <begin position="20"/>
        <end position="547"/>
    </location>
</feature>
<accession>A0A085YZ88</accession>
<feature type="signal peptide" evidence="3">
    <location>
        <begin position="1"/>
        <end position="19"/>
    </location>
</feature>
<dbReference type="SUPFAM" id="SSF48452">
    <property type="entry name" value="TPR-like"/>
    <property type="match status" value="1"/>
</dbReference>
<feature type="domain" description="HTH araC/xylS-type" evidence="4">
    <location>
        <begin position="439"/>
        <end position="541"/>
    </location>
</feature>
<evidence type="ECO:0000259" key="4">
    <source>
        <dbReference type="PROSITE" id="PS01124"/>
    </source>
</evidence>
<evidence type="ECO:0000256" key="2">
    <source>
        <dbReference type="SAM" id="Phobius"/>
    </source>
</evidence>
<keyword evidence="1" id="KW-0238">DNA-binding</keyword>
<dbReference type="EMBL" id="JPRP01000005">
    <property type="protein sequence ID" value="KFE97501.1"/>
    <property type="molecule type" value="Genomic_DNA"/>
</dbReference>
<keyword evidence="6" id="KW-1185">Reference proteome</keyword>
<dbReference type="InterPro" id="IPR018060">
    <property type="entry name" value="HTH_AraC"/>
</dbReference>
<evidence type="ECO:0000256" key="3">
    <source>
        <dbReference type="SAM" id="SignalP"/>
    </source>
</evidence>
<dbReference type="Proteomes" id="UP000028713">
    <property type="component" value="Unassembled WGS sequence"/>
</dbReference>
<dbReference type="Gene3D" id="1.10.10.60">
    <property type="entry name" value="Homeodomain-like"/>
    <property type="match status" value="2"/>
</dbReference>
<dbReference type="PANTHER" id="PTHR43280:SF34">
    <property type="entry name" value="ARAC-FAMILY TRANSCRIPTIONAL REGULATOR"/>
    <property type="match status" value="1"/>
</dbReference>
<gene>
    <name evidence="5" type="ORF">IX39_19665</name>
</gene>
<reference evidence="5 6" key="1">
    <citation type="submission" date="2014-07" db="EMBL/GenBank/DDBJ databases">
        <title>Genome of Chryseobacterium formosense LMG 24722.</title>
        <authorList>
            <person name="Pipes S.E."/>
            <person name="Stropko S.J."/>
            <person name="Newman J.D."/>
        </authorList>
    </citation>
    <scope>NUCLEOTIDE SEQUENCE [LARGE SCALE GENOMIC DNA]</scope>
    <source>
        <strain evidence="5 6">LMG 24722</strain>
    </source>
</reference>
<dbReference type="RefSeq" id="WP_051883060.1">
    <property type="nucleotide sequence ID" value="NZ_FPAP01000003.1"/>
</dbReference>
<proteinExistence type="predicted"/>
<keyword evidence="3" id="KW-0732">Signal</keyword>
<keyword evidence="2" id="KW-0812">Transmembrane</keyword>
<dbReference type="PANTHER" id="PTHR43280">
    <property type="entry name" value="ARAC-FAMILY TRANSCRIPTIONAL REGULATOR"/>
    <property type="match status" value="1"/>
</dbReference>
<sequence>MKKLLYLFILLFYFYTAVAQNKQSYTTSQTEAIVKQLKKITQDINEGKGNQNQQVQQLLYLKATCEKLGYDDGILQSGSLMMLLYGSQSRNKEIIELGSELKKLSQGKKDTYGYISNIYRRNALALGYLGLDDESIKDFRTAVKFTQTIENSDKKFYYLSLCYENMTVYYQNKQFEDKSGDSIEYYYKKSLNEAKKIRDNNETISNSLKYDQIAFSNMAIGVFYLSKADTKVNIQLAEKYLLEGLKIHENKKYNIIPDNKIRMLNQVSWLYSEKLDYQKSIDYALRALELEKQFHSPYDRVESFEFLADSYMGAGNKEKSRFYMYKYTNLKDSLHFITKSNAGATMKNMVADEINEQKTASKKQLTIIGSLLLIAIIVTILLWRRKNNNLHKRYEEMISKINSRKENSPIKPLEIIRNNEAKGSIYIPDDTVKSLLEKLRKFEASEKYLRKDASLTWLANNLNTNTKYLSEIIKIERGKNFSNYINGLRINYIVDKLYNDPKYREYKISHLVEESGFVTHKVFVAAFKNEHGVTPSYFIEKLKTSDH</sequence>
<dbReference type="SMART" id="SM00342">
    <property type="entry name" value="HTH_ARAC"/>
    <property type="match status" value="1"/>
</dbReference>
<dbReference type="GO" id="GO:0003700">
    <property type="term" value="F:DNA-binding transcription factor activity"/>
    <property type="evidence" value="ECO:0007669"/>
    <property type="project" value="InterPro"/>
</dbReference>
<dbReference type="GO" id="GO:0043565">
    <property type="term" value="F:sequence-specific DNA binding"/>
    <property type="evidence" value="ECO:0007669"/>
    <property type="project" value="InterPro"/>
</dbReference>
<dbReference type="PROSITE" id="PS01124">
    <property type="entry name" value="HTH_ARAC_FAMILY_2"/>
    <property type="match status" value="1"/>
</dbReference>
<keyword evidence="2" id="KW-0472">Membrane</keyword>
<name>A0A085YZ88_9FLAO</name>
<organism evidence="5 6">
    <name type="scientific">Chryseobacterium formosense</name>
    <dbReference type="NCBI Taxonomy" id="236814"/>
    <lineage>
        <taxon>Bacteria</taxon>
        <taxon>Pseudomonadati</taxon>
        <taxon>Bacteroidota</taxon>
        <taxon>Flavobacteriia</taxon>
        <taxon>Flavobacteriales</taxon>
        <taxon>Weeksellaceae</taxon>
        <taxon>Chryseobacterium group</taxon>
        <taxon>Chryseobacterium</taxon>
    </lineage>
</organism>
<evidence type="ECO:0000313" key="6">
    <source>
        <dbReference type="Proteomes" id="UP000028713"/>
    </source>
</evidence>
<dbReference type="OrthoDB" id="5295174at2"/>
<dbReference type="InterPro" id="IPR011990">
    <property type="entry name" value="TPR-like_helical_dom_sf"/>
</dbReference>
<evidence type="ECO:0000313" key="5">
    <source>
        <dbReference type="EMBL" id="KFE97501.1"/>
    </source>
</evidence>
<dbReference type="STRING" id="236814.IX39_19665"/>
<dbReference type="Pfam" id="PF12833">
    <property type="entry name" value="HTH_18"/>
    <property type="match status" value="1"/>
</dbReference>
<comment type="caution">
    <text evidence="5">The sequence shown here is derived from an EMBL/GenBank/DDBJ whole genome shotgun (WGS) entry which is preliminary data.</text>
</comment>
<protein>
    <recommendedName>
        <fullName evidence="4">HTH araC/xylS-type domain-containing protein</fullName>
    </recommendedName>
</protein>
<feature type="transmembrane region" description="Helical" evidence="2">
    <location>
        <begin position="365"/>
        <end position="383"/>
    </location>
</feature>
<dbReference type="Gene3D" id="1.25.40.10">
    <property type="entry name" value="Tetratricopeptide repeat domain"/>
    <property type="match status" value="1"/>
</dbReference>
<dbReference type="AlphaFoldDB" id="A0A085YZ88"/>
<evidence type="ECO:0000256" key="1">
    <source>
        <dbReference type="ARBA" id="ARBA00023125"/>
    </source>
</evidence>